<feature type="compositionally biased region" description="Polar residues" evidence="1">
    <location>
        <begin position="42"/>
        <end position="51"/>
    </location>
</feature>
<protein>
    <submittedName>
        <fullName evidence="2">Uncharacterized protein</fullName>
    </submittedName>
</protein>
<reference evidence="2 3" key="1">
    <citation type="submission" date="2019-06" db="EMBL/GenBank/DDBJ databases">
        <title>Genome Sequence of the Brown Rot Fungal Pathogen Monilinia fructicola.</title>
        <authorList>
            <person name="De Miccolis Angelini R.M."/>
            <person name="Landi L."/>
            <person name="Abate D."/>
            <person name="Pollastro S."/>
            <person name="Romanazzi G."/>
            <person name="Faretra F."/>
        </authorList>
    </citation>
    <scope>NUCLEOTIDE SEQUENCE [LARGE SCALE GENOMIC DNA]</scope>
    <source>
        <strain evidence="2 3">Mfrc123</strain>
    </source>
</reference>
<dbReference type="Proteomes" id="UP000322873">
    <property type="component" value="Unassembled WGS sequence"/>
</dbReference>
<accession>A0A5M9K5N1</accession>
<organism evidence="2 3">
    <name type="scientific">Monilinia fructicola</name>
    <name type="common">Brown rot fungus</name>
    <name type="synonym">Ciboria fructicola</name>
    <dbReference type="NCBI Taxonomy" id="38448"/>
    <lineage>
        <taxon>Eukaryota</taxon>
        <taxon>Fungi</taxon>
        <taxon>Dikarya</taxon>
        <taxon>Ascomycota</taxon>
        <taxon>Pezizomycotina</taxon>
        <taxon>Leotiomycetes</taxon>
        <taxon>Helotiales</taxon>
        <taxon>Sclerotiniaceae</taxon>
        <taxon>Monilinia</taxon>
    </lineage>
</organism>
<evidence type="ECO:0000313" key="2">
    <source>
        <dbReference type="EMBL" id="KAA8575332.1"/>
    </source>
</evidence>
<gene>
    <name evidence="2" type="ORF">EYC84_004504</name>
</gene>
<comment type="caution">
    <text evidence="2">The sequence shown here is derived from an EMBL/GenBank/DDBJ whole genome shotgun (WGS) entry which is preliminary data.</text>
</comment>
<feature type="region of interest" description="Disordered" evidence="1">
    <location>
        <begin position="42"/>
        <end position="67"/>
    </location>
</feature>
<sequence length="67" mass="7521">MIEGPGKWPPLIQPCSSFLPPISHPAANMIFVPLLFIESSPHSNTNCGQSKMQKKKRETENEQTKEN</sequence>
<dbReference type="AlphaFoldDB" id="A0A5M9K5N1"/>
<evidence type="ECO:0000313" key="3">
    <source>
        <dbReference type="Proteomes" id="UP000322873"/>
    </source>
</evidence>
<name>A0A5M9K5N1_MONFR</name>
<feature type="compositionally biased region" description="Basic and acidic residues" evidence="1">
    <location>
        <begin position="57"/>
        <end position="67"/>
    </location>
</feature>
<proteinExistence type="predicted"/>
<dbReference type="EMBL" id="VICG01000002">
    <property type="protein sequence ID" value="KAA8575332.1"/>
    <property type="molecule type" value="Genomic_DNA"/>
</dbReference>
<keyword evidence="3" id="KW-1185">Reference proteome</keyword>
<evidence type="ECO:0000256" key="1">
    <source>
        <dbReference type="SAM" id="MobiDB-lite"/>
    </source>
</evidence>